<evidence type="ECO:0000313" key="1">
    <source>
        <dbReference type="EnsemblPlants" id="TuG1812G0200003388.01.T01.cds441465"/>
    </source>
</evidence>
<evidence type="ECO:0000313" key="2">
    <source>
        <dbReference type="Proteomes" id="UP000015106"/>
    </source>
</evidence>
<dbReference type="Gramene" id="TuG1812G0200003388.01.T01">
    <property type="protein sequence ID" value="TuG1812G0200003388.01.T01.cds441465"/>
    <property type="gene ID" value="TuG1812G0200003388.01"/>
</dbReference>
<reference evidence="1" key="2">
    <citation type="submission" date="2018-03" db="EMBL/GenBank/DDBJ databases">
        <title>The Triticum urartu genome reveals the dynamic nature of wheat genome evolution.</title>
        <authorList>
            <person name="Ling H."/>
            <person name="Ma B."/>
            <person name="Shi X."/>
            <person name="Liu H."/>
            <person name="Dong L."/>
            <person name="Sun H."/>
            <person name="Cao Y."/>
            <person name="Gao Q."/>
            <person name="Zheng S."/>
            <person name="Li Y."/>
            <person name="Yu Y."/>
            <person name="Du H."/>
            <person name="Qi M."/>
            <person name="Li Y."/>
            <person name="Yu H."/>
            <person name="Cui Y."/>
            <person name="Wang N."/>
            <person name="Chen C."/>
            <person name="Wu H."/>
            <person name="Zhao Y."/>
            <person name="Zhang J."/>
            <person name="Li Y."/>
            <person name="Zhou W."/>
            <person name="Zhang B."/>
            <person name="Hu W."/>
            <person name="Eijk M."/>
            <person name="Tang J."/>
            <person name="Witsenboer H."/>
            <person name="Zhao S."/>
            <person name="Li Z."/>
            <person name="Zhang A."/>
            <person name="Wang D."/>
            <person name="Liang C."/>
        </authorList>
    </citation>
    <scope>NUCLEOTIDE SEQUENCE [LARGE SCALE GENOMIC DNA]</scope>
    <source>
        <strain evidence="1">cv. G1812</strain>
    </source>
</reference>
<dbReference type="Proteomes" id="UP000015106">
    <property type="component" value="Chromosome 2"/>
</dbReference>
<organism evidence="1 2">
    <name type="scientific">Triticum urartu</name>
    <name type="common">Red wild einkorn</name>
    <name type="synonym">Crithodium urartu</name>
    <dbReference type="NCBI Taxonomy" id="4572"/>
    <lineage>
        <taxon>Eukaryota</taxon>
        <taxon>Viridiplantae</taxon>
        <taxon>Streptophyta</taxon>
        <taxon>Embryophyta</taxon>
        <taxon>Tracheophyta</taxon>
        <taxon>Spermatophyta</taxon>
        <taxon>Magnoliopsida</taxon>
        <taxon>Liliopsida</taxon>
        <taxon>Poales</taxon>
        <taxon>Poaceae</taxon>
        <taxon>BOP clade</taxon>
        <taxon>Pooideae</taxon>
        <taxon>Triticodae</taxon>
        <taxon>Triticeae</taxon>
        <taxon>Triticinae</taxon>
        <taxon>Triticum</taxon>
    </lineage>
</organism>
<dbReference type="AlphaFoldDB" id="A0A8R7TIJ1"/>
<accession>A0A8R7TIJ1</accession>
<sequence length="113" mass="12122">MLLGFVCIISGGYGEAKAPVLADEPLIPMAVGRPSFFLPTMLPKGRQRSFGLVSTVFAVEGSTDQVVSSPAPASSVLFSSCFEPNHISCSLFGVLFAKVKDLVVFSIFFWILM</sequence>
<keyword evidence="2" id="KW-1185">Reference proteome</keyword>
<proteinExistence type="predicted"/>
<dbReference type="EnsemblPlants" id="TuG1812G0200003388.01.T01">
    <property type="protein sequence ID" value="TuG1812G0200003388.01.T01.cds441465"/>
    <property type="gene ID" value="TuG1812G0200003388.01"/>
</dbReference>
<reference evidence="1" key="3">
    <citation type="submission" date="2022-06" db="UniProtKB">
        <authorList>
            <consortium name="EnsemblPlants"/>
        </authorList>
    </citation>
    <scope>IDENTIFICATION</scope>
</reference>
<protein>
    <submittedName>
        <fullName evidence="1">Uncharacterized protein</fullName>
    </submittedName>
</protein>
<name>A0A8R7TIJ1_TRIUA</name>
<reference evidence="2" key="1">
    <citation type="journal article" date="2013" name="Nature">
        <title>Draft genome of the wheat A-genome progenitor Triticum urartu.</title>
        <authorList>
            <person name="Ling H.Q."/>
            <person name="Zhao S."/>
            <person name="Liu D."/>
            <person name="Wang J."/>
            <person name="Sun H."/>
            <person name="Zhang C."/>
            <person name="Fan H."/>
            <person name="Li D."/>
            <person name="Dong L."/>
            <person name="Tao Y."/>
            <person name="Gao C."/>
            <person name="Wu H."/>
            <person name="Li Y."/>
            <person name="Cui Y."/>
            <person name="Guo X."/>
            <person name="Zheng S."/>
            <person name="Wang B."/>
            <person name="Yu K."/>
            <person name="Liang Q."/>
            <person name="Yang W."/>
            <person name="Lou X."/>
            <person name="Chen J."/>
            <person name="Feng M."/>
            <person name="Jian J."/>
            <person name="Zhang X."/>
            <person name="Luo G."/>
            <person name="Jiang Y."/>
            <person name="Liu J."/>
            <person name="Wang Z."/>
            <person name="Sha Y."/>
            <person name="Zhang B."/>
            <person name="Wu H."/>
            <person name="Tang D."/>
            <person name="Shen Q."/>
            <person name="Xue P."/>
            <person name="Zou S."/>
            <person name="Wang X."/>
            <person name="Liu X."/>
            <person name="Wang F."/>
            <person name="Yang Y."/>
            <person name="An X."/>
            <person name="Dong Z."/>
            <person name="Zhang K."/>
            <person name="Zhang X."/>
            <person name="Luo M.C."/>
            <person name="Dvorak J."/>
            <person name="Tong Y."/>
            <person name="Wang J."/>
            <person name="Yang H."/>
            <person name="Li Z."/>
            <person name="Wang D."/>
            <person name="Zhang A."/>
            <person name="Wang J."/>
        </authorList>
    </citation>
    <scope>NUCLEOTIDE SEQUENCE</scope>
    <source>
        <strain evidence="2">cv. G1812</strain>
    </source>
</reference>